<evidence type="ECO:0000256" key="6">
    <source>
        <dbReference type="SAM" id="Phobius"/>
    </source>
</evidence>
<dbReference type="Proteomes" id="UP000199328">
    <property type="component" value="Unassembled WGS sequence"/>
</dbReference>
<feature type="transmembrane region" description="Helical" evidence="6">
    <location>
        <begin position="74"/>
        <end position="93"/>
    </location>
</feature>
<dbReference type="GO" id="GO:0033013">
    <property type="term" value="P:tetrapyrrole metabolic process"/>
    <property type="evidence" value="ECO:0007669"/>
    <property type="project" value="UniProtKB-ARBA"/>
</dbReference>
<reference evidence="8" key="1">
    <citation type="submission" date="2016-10" db="EMBL/GenBank/DDBJ databases">
        <authorList>
            <person name="Varghese N."/>
            <person name="Submissions S."/>
        </authorList>
    </citation>
    <scope>NUCLEOTIDE SEQUENCE [LARGE SCALE GENOMIC DNA]</scope>
    <source>
        <strain evidence="8">CGMCC 1.10789</strain>
    </source>
</reference>
<dbReference type="PIRSF" id="PIRSF005859">
    <property type="entry name" value="PBR"/>
    <property type="match status" value="1"/>
</dbReference>
<dbReference type="CDD" id="cd15904">
    <property type="entry name" value="TSPO_MBR"/>
    <property type="match status" value="1"/>
</dbReference>
<evidence type="ECO:0000256" key="4">
    <source>
        <dbReference type="ARBA" id="ARBA00022989"/>
    </source>
</evidence>
<name>A0A1G9GHT3_9RHOB</name>
<feature type="transmembrane region" description="Helical" evidence="6">
    <location>
        <begin position="46"/>
        <end position="67"/>
    </location>
</feature>
<evidence type="ECO:0000256" key="2">
    <source>
        <dbReference type="ARBA" id="ARBA00007524"/>
    </source>
</evidence>
<organism evidence="7 8">
    <name type="scientific">Meinhardsimonia xiamenensis</name>
    <dbReference type="NCBI Taxonomy" id="990712"/>
    <lineage>
        <taxon>Bacteria</taxon>
        <taxon>Pseudomonadati</taxon>
        <taxon>Pseudomonadota</taxon>
        <taxon>Alphaproteobacteria</taxon>
        <taxon>Rhodobacterales</taxon>
        <taxon>Paracoccaceae</taxon>
        <taxon>Meinhardsimonia</taxon>
    </lineage>
</organism>
<keyword evidence="3 6" id="KW-0812">Transmembrane</keyword>
<feature type="transmembrane region" description="Helical" evidence="6">
    <location>
        <begin position="133"/>
        <end position="153"/>
    </location>
</feature>
<dbReference type="Pfam" id="PF03073">
    <property type="entry name" value="TspO_MBR"/>
    <property type="match status" value="1"/>
</dbReference>
<dbReference type="InterPro" id="IPR038330">
    <property type="entry name" value="TspO/MBR-related_sf"/>
</dbReference>
<evidence type="ECO:0000313" key="8">
    <source>
        <dbReference type="Proteomes" id="UP000199328"/>
    </source>
</evidence>
<comment type="similarity">
    <text evidence="2">Belongs to the TspO/BZRP family.</text>
</comment>
<evidence type="ECO:0000256" key="1">
    <source>
        <dbReference type="ARBA" id="ARBA00004141"/>
    </source>
</evidence>
<evidence type="ECO:0000256" key="5">
    <source>
        <dbReference type="ARBA" id="ARBA00023136"/>
    </source>
</evidence>
<dbReference type="EMBL" id="FNFV01000007">
    <property type="protein sequence ID" value="SDL00238.1"/>
    <property type="molecule type" value="Genomic_DNA"/>
</dbReference>
<dbReference type="GO" id="GO:0016020">
    <property type="term" value="C:membrane"/>
    <property type="evidence" value="ECO:0007669"/>
    <property type="project" value="UniProtKB-SubCell"/>
</dbReference>
<dbReference type="InterPro" id="IPR004307">
    <property type="entry name" value="TspO_MBR"/>
</dbReference>
<evidence type="ECO:0000256" key="3">
    <source>
        <dbReference type="ARBA" id="ARBA00022692"/>
    </source>
</evidence>
<dbReference type="FunFam" id="1.20.1260.100:FF:000001">
    <property type="entry name" value="translocator protein 2"/>
    <property type="match status" value="1"/>
</dbReference>
<dbReference type="Gene3D" id="1.20.1260.100">
    <property type="entry name" value="TspO/MBR protein"/>
    <property type="match status" value="1"/>
</dbReference>
<comment type="subcellular location">
    <subcellularLocation>
        <location evidence="1">Membrane</location>
        <topology evidence="1">Multi-pass membrane protein</topology>
    </subcellularLocation>
</comment>
<dbReference type="PANTHER" id="PTHR10057:SF0">
    <property type="entry name" value="TRANSLOCATOR PROTEIN"/>
    <property type="match status" value="1"/>
</dbReference>
<proteinExistence type="inferred from homology"/>
<evidence type="ECO:0000313" key="7">
    <source>
        <dbReference type="EMBL" id="SDL00238.1"/>
    </source>
</evidence>
<keyword evidence="4 6" id="KW-1133">Transmembrane helix</keyword>
<feature type="transmembrane region" description="Helical" evidence="6">
    <location>
        <begin position="99"/>
        <end position="121"/>
    </location>
</feature>
<accession>A0A1G9GHT3</accession>
<sequence length="156" mass="16594">MMPFLLLLAPFLLAVIAAAASGVIFPAAGPWYQSLNAPSFQPPNWLFGPVWTVLYLMIAVCGARLAVQAGQGAGLAGFALGLWALQITLNALWTPTFFGAHALGAALVIIGALWLSIAALMATALQIDRLAGWLLAPYLGWVSFAAVLNWAFWRLN</sequence>
<keyword evidence="5 6" id="KW-0472">Membrane</keyword>
<dbReference type="PANTHER" id="PTHR10057">
    <property type="entry name" value="PERIPHERAL-TYPE BENZODIAZEPINE RECEPTOR"/>
    <property type="match status" value="1"/>
</dbReference>
<dbReference type="AlphaFoldDB" id="A0A1G9GHT3"/>
<gene>
    <name evidence="7" type="ORF">SAMN05216257_107111</name>
</gene>
<keyword evidence="8" id="KW-1185">Reference proteome</keyword>
<protein>
    <submittedName>
        <fullName evidence="7">TspO and MBR related proteins</fullName>
    </submittedName>
</protein>
<dbReference type="STRING" id="990712.SAMN05216257_107111"/>